<keyword evidence="1" id="KW-1185">Reference proteome</keyword>
<dbReference type="RefSeq" id="XP_055873684.1">
    <property type="nucleotide sequence ID" value="XM_056017709.1"/>
</dbReference>
<proteinExistence type="predicted"/>
<gene>
    <name evidence="2" type="primary">LOC129924051</name>
</gene>
<dbReference type="SUPFAM" id="SSF50494">
    <property type="entry name" value="Trypsin-like serine proteases"/>
    <property type="match status" value="1"/>
</dbReference>
<dbReference type="InterPro" id="IPR009003">
    <property type="entry name" value="Peptidase_S1_PA"/>
</dbReference>
<evidence type="ECO:0000313" key="2">
    <source>
        <dbReference type="RefSeq" id="XP_055873684.1"/>
    </source>
</evidence>
<accession>A0A9W2ZFJ1</accession>
<dbReference type="OrthoDB" id="6077776at2759"/>
<dbReference type="Proteomes" id="UP001165740">
    <property type="component" value="Chromosome 18"/>
</dbReference>
<reference evidence="2" key="1">
    <citation type="submission" date="2025-08" db="UniProtKB">
        <authorList>
            <consortium name="RefSeq"/>
        </authorList>
    </citation>
    <scope>IDENTIFICATION</scope>
</reference>
<dbReference type="AlphaFoldDB" id="A0A9W2ZFJ1"/>
<evidence type="ECO:0000313" key="1">
    <source>
        <dbReference type="Proteomes" id="UP001165740"/>
    </source>
</evidence>
<organism evidence="1 2">
    <name type="scientific">Biomphalaria glabrata</name>
    <name type="common">Bloodfluke planorb</name>
    <name type="synonym">Freshwater snail</name>
    <dbReference type="NCBI Taxonomy" id="6526"/>
    <lineage>
        <taxon>Eukaryota</taxon>
        <taxon>Metazoa</taxon>
        <taxon>Spiralia</taxon>
        <taxon>Lophotrochozoa</taxon>
        <taxon>Mollusca</taxon>
        <taxon>Gastropoda</taxon>
        <taxon>Heterobranchia</taxon>
        <taxon>Euthyneura</taxon>
        <taxon>Panpulmonata</taxon>
        <taxon>Hygrophila</taxon>
        <taxon>Lymnaeoidea</taxon>
        <taxon>Planorbidae</taxon>
        <taxon>Biomphalaria</taxon>
    </lineage>
</organism>
<name>A0A9W2ZFJ1_BIOGL</name>
<dbReference type="GeneID" id="129924051"/>
<sequence length="335" mass="38214">MDRELSEAQLVGQESLRINIQLDTQELESSGLEEETSGVNEGEYETDPNRAWTKCLKNPGHKNFIPFKHFSVTDLPQQYQHPDIFNLIKYLGNLVVKVNVAVTSTSRPKYKENKQYPCYTNKGLRMERYGSGRVWDVQKFGEGDNRFCQCKKCQRSSSPFKCWGEVNIVTATHVVFDNLEGQFAECWWNYSHKDSKYTCLEGIGVVNSNIDTDLCYFRCVTHDVQLVDRLKIGIDKYNEQCEVVYQNFTKNLGTNAKLVAIVSHPHGNYRHVSVGECNQVSKTPSGETWYSYNTCTCPGSSGAPVYHLGKEKVRWSNHPHSGTDMPVNYSGVCWN</sequence>
<protein>
    <submittedName>
        <fullName evidence="2">Uncharacterized protein LOC129924051</fullName>
    </submittedName>
</protein>